<name>A0A6B3SYW5_9BURK</name>
<gene>
    <name evidence="3" type="ORF">G3574_27710</name>
</gene>
<evidence type="ECO:0000313" key="4">
    <source>
        <dbReference type="Proteomes" id="UP000482155"/>
    </source>
</evidence>
<dbReference type="Gene3D" id="1.10.10.1320">
    <property type="entry name" value="Anti-sigma factor, zinc-finger domain"/>
    <property type="match status" value="1"/>
</dbReference>
<evidence type="ECO:0000313" key="3">
    <source>
        <dbReference type="EMBL" id="NEX64886.1"/>
    </source>
</evidence>
<dbReference type="EMBL" id="JAAIVB010000085">
    <property type="protein sequence ID" value="NEX64886.1"/>
    <property type="molecule type" value="Genomic_DNA"/>
</dbReference>
<dbReference type="InterPro" id="IPR027383">
    <property type="entry name" value="Znf_put"/>
</dbReference>
<keyword evidence="1" id="KW-1133">Transmembrane helix</keyword>
<dbReference type="InterPro" id="IPR041916">
    <property type="entry name" value="Anti_sigma_zinc_sf"/>
</dbReference>
<keyword evidence="1" id="KW-0472">Membrane</keyword>
<feature type="transmembrane region" description="Helical" evidence="1">
    <location>
        <begin position="88"/>
        <end position="111"/>
    </location>
</feature>
<dbReference type="RefSeq" id="WP_163968799.1">
    <property type="nucleotide sequence ID" value="NZ_JAAIVB010000085.1"/>
</dbReference>
<dbReference type="Pfam" id="PF13490">
    <property type="entry name" value="zf-HC2"/>
    <property type="match status" value="1"/>
</dbReference>
<proteinExistence type="predicted"/>
<protein>
    <submittedName>
        <fullName evidence="3">Anti-sigma factor</fullName>
    </submittedName>
</protein>
<keyword evidence="4" id="KW-1185">Reference proteome</keyword>
<dbReference type="Proteomes" id="UP000482155">
    <property type="component" value="Unassembled WGS sequence"/>
</dbReference>
<dbReference type="AlphaFoldDB" id="A0A6B3SYW5"/>
<reference evidence="3 4" key="1">
    <citation type="submission" date="2020-02" db="EMBL/GenBank/DDBJ databases">
        <authorList>
            <person name="Kim M.K."/>
        </authorList>
    </citation>
    <scope>NUCLEOTIDE SEQUENCE [LARGE SCALE GENOMIC DNA]</scope>
    <source>
        <strain evidence="3 4">17J57-3</strain>
    </source>
</reference>
<sequence>MDCTEYRLLMTARIDNELDAATMAQFAAHVANCPECEEEYEALSGLSSDVRMHGERYAAPAHLKQRILSALPHRPPVSREAGKWPWAWINFGAALASSAAFVVTLGLYMAAPTSTNGLEEDVVSSHYRSLLVGHLTDVASSDQHMVKPWFTGKLDFSPPAYDFAARGYTLIGGRLDYLHGRTVAALVYQHRQHIVNLFVWPEQGKDGTAQQSVSRQGFQLLAWSDHGLRYWAISDAAPQDLAELRNLLDAQIRGETSSGSQK</sequence>
<keyword evidence="1" id="KW-0812">Transmembrane</keyword>
<evidence type="ECO:0000259" key="2">
    <source>
        <dbReference type="Pfam" id="PF13490"/>
    </source>
</evidence>
<feature type="domain" description="Putative zinc-finger" evidence="2">
    <location>
        <begin position="3"/>
        <end position="36"/>
    </location>
</feature>
<evidence type="ECO:0000256" key="1">
    <source>
        <dbReference type="SAM" id="Phobius"/>
    </source>
</evidence>
<organism evidence="3 4">
    <name type="scientific">Noviherbaspirillum galbum</name>
    <dbReference type="NCBI Taxonomy" id="2709383"/>
    <lineage>
        <taxon>Bacteria</taxon>
        <taxon>Pseudomonadati</taxon>
        <taxon>Pseudomonadota</taxon>
        <taxon>Betaproteobacteria</taxon>
        <taxon>Burkholderiales</taxon>
        <taxon>Oxalobacteraceae</taxon>
        <taxon>Noviherbaspirillum</taxon>
    </lineage>
</organism>
<accession>A0A6B3SYW5</accession>
<comment type="caution">
    <text evidence="3">The sequence shown here is derived from an EMBL/GenBank/DDBJ whole genome shotgun (WGS) entry which is preliminary data.</text>
</comment>